<accession>A0A1L5P328</accession>
<protein>
    <submittedName>
        <fullName evidence="1">Uncharacterized protein</fullName>
    </submittedName>
</protein>
<sequence length="68" mass="7720">MADVSADLEAARQRYNDLYPDRPIKRVGDTLEAVFYLYGIRCAWENGRPLTEKEIAAVERITPPGCFS</sequence>
<dbReference type="EMBL" id="CP017241">
    <property type="protein sequence ID" value="APO74572.1"/>
    <property type="molecule type" value="Genomic_DNA"/>
</dbReference>
<reference evidence="1 2" key="1">
    <citation type="submission" date="2016-09" db="EMBL/GenBank/DDBJ databases">
        <title>The complete genome sequences of Rhizobium gallicum, symbiovars gallicum and phaseoli, symbionts associated to common bean (Phaseolus vulgaris).</title>
        <authorList>
            <person name="Bustos P."/>
            <person name="Santamaria R.I."/>
            <person name="Perez-Carrascal O.M."/>
            <person name="Juarez S."/>
            <person name="Lozano L."/>
            <person name="Martinez-Flores I."/>
            <person name="Martinez-Romero E."/>
            <person name="Cevallos M."/>
            <person name="Romero D."/>
            <person name="Davila G."/>
            <person name="Gonzalez V."/>
        </authorList>
    </citation>
    <scope>NUCLEOTIDE SEQUENCE [LARGE SCALE GENOMIC DNA]</scope>
    <source>
        <strain evidence="1 2">8C-3</strain>
    </source>
</reference>
<evidence type="ECO:0000313" key="2">
    <source>
        <dbReference type="Proteomes" id="UP000185109"/>
    </source>
</evidence>
<proteinExistence type="predicted"/>
<dbReference type="Proteomes" id="UP000185109">
    <property type="component" value="Chromosome"/>
</dbReference>
<organism evidence="1 2">
    <name type="scientific">Rhizobium etli 8C-3</name>
    <dbReference type="NCBI Taxonomy" id="538025"/>
    <lineage>
        <taxon>Bacteria</taxon>
        <taxon>Pseudomonadati</taxon>
        <taxon>Pseudomonadota</taxon>
        <taxon>Alphaproteobacteria</taxon>
        <taxon>Hyphomicrobiales</taxon>
        <taxon>Rhizobiaceae</taxon>
        <taxon>Rhizobium/Agrobacterium group</taxon>
        <taxon>Rhizobium</taxon>
    </lineage>
</organism>
<dbReference type="RefSeq" id="WP_074061066.1">
    <property type="nucleotide sequence ID" value="NZ_CP017241.1"/>
</dbReference>
<gene>
    <name evidence="1" type="ORF">AM571_CH01751</name>
</gene>
<evidence type="ECO:0000313" key="1">
    <source>
        <dbReference type="EMBL" id="APO74572.1"/>
    </source>
</evidence>
<dbReference type="AlphaFoldDB" id="A0A1L5P328"/>
<name>A0A1L5P328_RHIET</name>